<keyword evidence="6" id="KW-0067">ATP-binding</keyword>
<dbReference type="InterPro" id="IPR011009">
    <property type="entry name" value="Kinase-like_dom_sf"/>
</dbReference>
<keyword evidence="4" id="KW-0547">Nucleotide-binding</keyword>
<dbReference type="GO" id="GO:0005524">
    <property type="term" value="F:ATP binding"/>
    <property type="evidence" value="ECO:0007669"/>
    <property type="project" value="UniProtKB-KW"/>
</dbReference>
<name>A0A7Y6M3L7_9ACTN</name>
<evidence type="ECO:0000256" key="4">
    <source>
        <dbReference type="ARBA" id="ARBA00022741"/>
    </source>
</evidence>
<dbReference type="Proteomes" id="UP000586042">
    <property type="component" value="Unassembled WGS sequence"/>
</dbReference>
<dbReference type="CDD" id="cd14014">
    <property type="entry name" value="STKc_PknB_like"/>
    <property type="match status" value="1"/>
</dbReference>
<protein>
    <recommendedName>
        <fullName evidence="1">non-specific serine/threonine protein kinase</fullName>
        <ecNumber evidence="1">2.7.11.1</ecNumber>
    </recommendedName>
</protein>
<evidence type="ECO:0000313" key="9">
    <source>
        <dbReference type="EMBL" id="NUW33377.1"/>
    </source>
</evidence>
<evidence type="ECO:0000256" key="2">
    <source>
        <dbReference type="ARBA" id="ARBA00022527"/>
    </source>
</evidence>
<dbReference type="InterPro" id="IPR008271">
    <property type="entry name" value="Ser/Thr_kinase_AS"/>
</dbReference>
<reference evidence="9 10" key="1">
    <citation type="submission" date="2020-06" db="EMBL/GenBank/DDBJ databases">
        <title>Nonomuraea sp. SMC257, a novel actinomycete isolated from soil.</title>
        <authorList>
            <person name="Chanama M."/>
        </authorList>
    </citation>
    <scope>NUCLEOTIDE SEQUENCE [LARGE SCALE GENOMIC DNA]</scope>
    <source>
        <strain evidence="9 10">SMC257</strain>
    </source>
</reference>
<feature type="compositionally biased region" description="Basic and acidic residues" evidence="7">
    <location>
        <begin position="388"/>
        <end position="397"/>
    </location>
</feature>
<evidence type="ECO:0000259" key="8">
    <source>
        <dbReference type="PROSITE" id="PS50011"/>
    </source>
</evidence>
<dbReference type="Gene3D" id="3.30.200.20">
    <property type="entry name" value="Phosphorylase Kinase, domain 1"/>
    <property type="match status" value="1"/>
</dbReference>
<feature type="domain" description="Protein kinase" evidence="8">
    <location>
        <begin position="1"/>
        <end position="247"/>
    </location>
</feature>
<feature type="region of interest" description="Disordered" evidence="7">
    <location>
        <begin position="251"/>
        <end position="282"/>
    </location>
</feature>
<dbReference type="PROSITE" id="PS50011">
    <property type="entry name" value="PROTEIN_KINASE_DOM"/>
    <property type="match status" value="1"/>
</dbReference>
<evidence type="ECO:0000256" key="5">
    <source>
        <dbReference type="ARBA" id="ARBA00022777"/>
    </source>
</evidence>
<evidence type="ECO:0000256" key="7">
    <source>
        <dbReference type="SAM" id="MobiDB-lite"/>
    </source>
</evidence>
<keyword evidence="5 9" id="KW-0418">Kinase</keyword>
<dbReference type="SMART" id="SM00220">
    <property type="entry name" value="S_TKc"/>
    <property type="match status" value="1"/>
</dbReference>
<keyword evidence="10" id="KW-1185">Reference proteome</keyword>
<dbReference type="EMBL" id="JABWGN010000007">
    <property type="protein sequence ID" value="NUW33377.1"/>
    <property type="molecule type" value="Genomic_DNA"/>
</dbReference>
<gene>
    <name evidence="9" type="ORF">HTZ77_18360</name>
</gene>
<feature type="compositionally biased region" description="Low complexity" evidence="7">
    <location>
        <begin position="363"/>
        <end position="381"/>
    </location>
</feature>
<evidence type="ECO:0000256" key="3">
    <source>
        <dbReference type="ARBA" id="ARBA00022679"/>
    </source>
</evidence>
<proteinExistence type="predicted"/>
<dbReference type="PANTHER" id="PTHR43289:SF6">
    <property type="entry name" value="SERINE_THREONINE-PROTEIN KINASE NEKL-3"/>
    <property type="match status" value="1"/>
</dbReference>
<comment type="caution">
    <text evidence="9">The sequence shown here is derived from an EMBL/GenBank/DDBJ whole genome shotgun (WGS) entry which is preliminary data.</text>
</comment>
<dbReference type="Pfam" id="PF00069">
    <property type="entry name" value="Pkinase"/>
    <property type="match status" value="1"/>
</dbReference>
<evidence type="ECO:0000313" key="10">
    <source>
        <dbReference type="Proteomes" id="UP000586042"/>
    </source>
</evidence>
<dbReference type="GO" id="GO:0004674">
    <property type="term" value="F:protein serine/threonine kinase activity"/>
    <property type="evidence" value="ECO:0007669"/>
    <property type="project" value="UniProtKB-KW"/>
</dbReference>
<evidence type="ECO:0000256" key="6">
    <source>
        <dbReference type="ARBA" id="ARBA00022840"/>
    </source>
</evidence>
<sequence length="541" mass="57029">MGTVWRAYDLALQREVALKEVRPSDSPDPDSSRAHMLRERVLREARALARLDHPNVVTIHHIVDTPALAHPWIVMELVRGLSLADRLAQGPMAPAEAARLGRGILAALRTAHEAGICHRDVKPANVLLRPDGSPVLTDFGIAAMLDSPGLTASGDVVGSPEYIAPERLRGHEGDPASDLWSLGMLLYVAVEGRHPLRRDTPIATLAAVLNGQVPPPYRAGPLANVLHALLASDPRARPPVAELDRMLARAEEQAVTAPPPPPFTPPPAGPMPPGYPPSGPMASGPMVSGPMVSGPMVSGPMTSGPVPAGGGYATGPGQQHAYVGLPTGDVKRRSGGRRAATIAGVAAVGGVLAAALIVVPQLQDPTTTPDTPGATSTPAKTKPAKKKPAYENPKEAGDLLSPAGIRTAIAALEKASGSKLFTGFTVYGEYAIAQVAVPEKKGYDTYTYRDGQVSRATGGSLSSDTKPFSAQSFDWDSLPKLRAYADRRLGIKKPTTHYVIAQGAWVFAKNQPVILYYVGDDYGTGYLAADKNGRIIKTYAR</sequence>
<feature type="region of interest" description="Disordered" evidence="7">
    <location>
        <begin position="363"/>
        <end position="397"/>
    </location>
</feature>
<dbReference type="SUPFAM" id="SSF56112">
    <property type="entry name" value="Protein kinase-like (PK-like)"/>
    <property type="match status" value="1"/>
</dbReference>
<evidence type="ECO:0000256" key="1">
    <source>
        <dbReference type="ARBA" id="ARBA00012513"/>
    </source>
</evidence>
<feature type="compositionally biased region" description="Pro residues" evidence="7">
    <location>
        <begin position="257"/>
        <end position="279"/>
    </location>
</feature>
<dbReference type="AlphaFoldDB" id="A0A7Y6M3L7"/>
<organism evidence="9 10">
    <name type="scientific">Nonomuraea montanisoli</name>
    <dbReference type="NCBI Taxonomy" id="2741721"/>
    <lineage>
        <taxon>Bacteria</taxon>
        <taxon>Bacillati</taxon>
        <taxon>Actinomycetota</taxon>
        <taxon>Actinomycetes</taxon>
        <taxon>Streptosporangiales</taxon>
        <taxon>Streptosporangiaceae</taxon>
        <taxon>Nonomuraea</taxon>
    </lineage>
</organism>
<dbReference type="PANTHER" id="PTHR43289">
    <property type="entry name" value="MITOGEN-ACTIVATED PROTEIN KINASE KINASE KINASE 20-RELATED"/>
    <property type="match status" value="1"/>
</dbReference>
<keyword evidence="3" id="KW-0808">Transferase</keyword>
<dbReference type="InterPro" id="IPR000719">
    <property type="entry name" value="Prot_kinase_dom"/>
</dbReference>
<dbReference type="Gene3D" id="1.10.510.10">
    <property type="entry name" value="Transferase(Phosphotransferase) domain 1"/>
    <property type="match status" value="1"/>
</dbReference>
<dbReference type="PROSITE" id="PS00108">
    <property type="entry name" value="PROTEIN_KINASE_ST"/>
    <property type="match status" value="1"/>
</dbReference>
<keyword evidence="2 9" id="KW-0723">Serine/threonine-protein kinase</keyword>
<accession>A0A7Y6M3L7</accession>
<dbReference type="EC" id="2.7.11.1" evidence="1"/>